<accession>F4RM35</accession>
<dbReference type="GeneID" id="18930070"/>
<organism evidence="3">
    <name type="scientific">Melampsora larici-populina (strain 98AG31 / pathotype 3-4-7)</name>
    <name type="common">Poplar leaf rust fungus</name>
    <dbReference type="NCBI Taxonomy" id="747676"/>
    <lineage>
        <taxon>Eukaryota</taxon>
        <taxon>Fungi</taxon>
        <taxon>Dikarya</taxon>
        <taxon>Basidiomycota</taxon>
        <taxon>Pucciniomycotina</taxon>
        <taxon>Pucciniomycetes</taxon>
        <taxon>Pucciniales</taxon>
        <taxon>Melampsoraceae</taxon>
        <taxon>Melampsora</taxon>
    </lineage>
</organism>
<dbReference type="InParanoid" id="F4RM35"/>
<protein>
    <submittedName>
        <fullName evidence="2">Uncharacterized protein</fullName>
    </submittedName>
</protein>
<evidence type="ECO:0000256" key="1">
    <source>
        <dbReference type="SAM" id="MobiDB-lite"/>
    </source>
</evidence>
<gene>
    <name evidence="2" type="ORF">MELLADRAFT_63283</name>
</gene>
<dbReference type="Proteomes" id="UP000001072">
    <property type="component" value="Unassembled WGS sequence"/>
</dbReference>
<dbReference type="STRING" id="747676.F4RM35"/>
<dbReference type="KEGG" id="mlr:MELLADRAFT_63283"/>
<dbReference type="VEuPathDB" id="FungiDB:MELLADRAFT_63283"/>
<dbReference type="HOGENOM" id="CLU_665766_0_0_1"/>
<name>F4RM35_MELLP</name>
<sequence>MTYLRVGLAGKTLQTEQDNRHEKGEYSDDLPIPSDSPFDLNNPDQEAPSNGQSLDRTSYHRAAKSQTSAVPSHGLTPSSAASQTSNQTLQPHSSEPSLTPHELQMVHRSISTTKVPSWLTRVPNQIGTTRSGTPKAAEWLTLYTIYMVVSLIPYLHNSEPNSTSFNIHKALTLATGIINIAVSRTMTNQDINDIVGQTMIKQHTLKTIFTNLCENTPPIYAALIGAQTLMKTGRTHWKPFTVSPEISETLKPVLIQMGFIDIPKLESVSIWKHAGKSYSTFTKHVGNSRIEFKFQGKSSFGEIQHILRIASHSTPIFVINPFSALTPVDNLKSPFQSLPYLHASVLYQQYQPSVAIPMNCLFGHIALVENPPGTLDISLLTLYVVSLRSLTDKDKATQGIMDMTSTHTDMPSA</sequence>
<feature type="compositionally biased region" description="Polar residues" evidence="1">
    <location>
        <begin position="64"/>
        <end position="97"/>
    </location>
</feature>
<dbReference type="RefSeq" id="XP_007410097.1">
    <property type="nucleotide sequence ID" value="XM_007410035.1"/>
</dbReference>
<dbReference type="EMBL" id="GL883107">
    <property type="protein sequence ID" value="EGG06657.1"/>
    <property type="molecule type" value="Genomic_DNA"/>
</dbReference>
<feature type="region of interest" description="Disordered" evidence="1">
    <location>
        <begin position="1"/>
        <end position="99"/>
    </location>
</feature>
<proteinExistence type="predicted"/>
<feature type="compositionally biased region" description="Basic and acidic residues" evidence="1">
    <location>
        <begin position="17"/>
        <end position="26"/>
    </location>
</feature>
<dbReference type="AlphaFoldDB" id="F4RM35"/>
<feature type="compositionally biased region" description="Polar residues" evidence="1">
    <location>
        <begin position="42"/>
        <end position="56"/>
    </location>
</feature>
<evidence type="ECO:0000313" key="3">
    <source>
        <dbReference type="Proteomes" id="UP000001072"/>
    </source>
</evidence>
<dbReference type="OrthoDB" id="2507659at2759"/>
<reference evidence="3" key="1">
    <citation type="journal article" date="2011" name="Proc. Natl. Acad. Sci. U.S.A.">
        <title>Obligate biotrophy features unraveled by the genomic analysis of rust fungi.</title>
        <authorList>
            <person name="Duplessis S."/>
            <person name="Cuomo C.A."/>
            <person name="Lin Y.-C."/>
            <person name="Aerts A."/>
            <person name="Tisserant E."/>
            <person name="Veneault-Fourrey C."/>
            <person name="Joly D.L."/>
            <person name="Hacquard S."/>
            <person name="Amselem J."/>
            <person name="Cantarel B.L."/>
            <person name="Chiu R."/>
            <person name="Coutinho P.M."/>
            <person name="Feau N."/>
            <person name="Field M."/>
            <person name="Frey P."/>
            <person name="Gelhaye E."/>
            <person name="Goldberg J."/>
            <person name="Grabherr M.G."/>
            <person name="Kodira C.D."/>
            <person name="Kohler A."/>
            <person name="Kuees U."/>
            <person name="Lindquist E.A."/>
            <person name="Lucas S.M."/>
            <person name="Mago R."/>
            <person name="Mauceli E."/>
            <person name="Morin E."/>
            <person name="Murat C."/>
            <person name="Pangilinan J.L."/>
            <person name="Park R."/>
            <person name="Pearson M."/>
            <person name="Quesneville H."/>
            <person name="Rouhier N."/>
            <person name="Sakthikumar S."/>
            <person name="Salamov A.A."/>
            <person name="Schmutz J."/>
            <person name="Selles B."/>
            <person name="Shapiro H."/>
            <person name="Tanguay P."/>
            <person name="Tuskan G.A."/>
            <person name="Henrissat B."/>
            <person name="Van de Peer Y."/>
            <person name="Rouze P."/>
            <person name="Ellis J.G."/>
            <person name="Dodds P.N."/>
            <person name="Schein J.E."/>
            <person name="Zhong S."/>
            <person name="Hamelin R.C."/>
            <person name="Grigoriev I.V."/>
            <person name="Szabo L.J."/>
            <person name="Martin F."/>
        </authorList>
    </citation>
    <scope>NUCLEOTIDE SEQUENCE [LARGE SCALE GENOMIC DNA]</scope>
    <source>
        <strain evidence="3">98AG31 / pathotype 3-4-7</strain>
    </source>
</reference>
<evidence type="ECO:0000313" key="2">
    <source>
        <dbReference type="EMBL" id="EGG06657.1"/>
    </source>
</evidence>
<keyword evidence="3" id="KW-1185">Reference proteome</keyword>